<name>A0ABQ7HWL7_9MICR</name>
<feature type="coiled-coil region" evidence="10">
    <location>
        <begin position="147"/>
        <end position="174"/>
    </location>
</feature>
<dbReference type="PROSITE" id="PS50021">
    <property type="entry name" value="CH"/>
    <property type="match status" value="1"/>
</dbReference>
<dbReference type="PANTHER" id="PTHR10623">
    <property type="entry name" value="MICROTUBULE-ASSOCIATED PROTEIN RP/EB FAMILY MEMBER"/>
    <property type="match status" value="1"/>
</dbReference>
<reference evidence="13 14" key="1">
    <citation type="submission" date="2019-01" db="EMBL/GenBank/DDBJ databases">
        <title>Genomes sequencing and comparative genomics of infectious freshwater microsporidia, Cucumispora dikerogammari and Thelohania contejeani.</title>
        <authorList>
            <person name="Cormier A."/>
            <person name="Giraud I."/>
            <person name="Wattier R."/>
            <person name="Teixeira M."/>
            <person name="Grandjean F."/>
            <person name="Rigaud T."/>
            <person name="Cordaux R."/>
        </authorList>
    </citation>
    <scope>NUCLEOTIDE SEQUENCE [LARGE SCALE GENOMIC DNA]</scope>
    <source>
        <strain evidence="13">T1</strain>
        <tissue evidence="13">Spores</tissue>
    </source>
</reference>
<evidence type="ECO:0000313" key="13">
    <source>
        <dbReference type="EMBL" id="KAF7682546.1"/>
    </source>
</evidence>
<sequence>MIMQSKSQLLNWINDLLHTNIKSIAELGKGVEYNEIFSIIHSDYPISQINRNPKTELDYFHNLKLLQSFMFRKDIRTSFPIEKMVKCRMQDNLEFTQWLYKYYKNNKRDADNLYKDRNFLETPIKSNIKPTKVLTPPKQSPDYKPIINELSQKLANEVKEKNELYATIEAFEKERDFYFKKLLLIEELLLLKQRSGDDISDLEIREKIFSILYEKPEE</sequence>
<gene>
    <name evidence="13" type="primary">BIM1</name>
    <name evidence="13" type="ORF">TCON_2229</name>
</gene>
<comment type="subcellular location">
    <subcellularLocation>
        <location evidence="1">Cytoplasm</location>
        <location evidence="1">Cytoskeleton</location>
    </subcellularLocation>
</comment>
<dbReference type="InterPro" id="IPR036133">
    <property type="entry name" value="EB1_C_sf"/>
</dbReference>
<dbReference type="Pfam" id="PF03271">
    <property type="entry name" value="EB1"/>
    <property type="match status" value="1"/>
</dbReference>
<dbReference type="InterPro" id="IPR027328">
    <property type="entry name" value="MAPRE"/>
</dbReference>
<dbReference type="Gene3D" id="1.20.5.1430">
    <property type="match status" value="1"/>
</dbReference>
<evidence type="ECO:0000256" key="2">
    <source>
        <dbReference type="ARBA" id="ARBA00010729"/>
    </source>
</evidence>
<dbReference type="SUPFAM" id="SSF47576">
    <property type="entry name" value="Calponin-homology domain, CH-domain"/>
    <property type="match status" value="1"/>
</dbReference>
<evidence type="ECO:0000259" key="12">
    <source>
        <dbReference type="PROSITE" id="PS51230"/>
    </source>
</evidence>
<evidence type="ECO:0000313" key="14">
    <source>
        <dbReference type="Proteomes" id="UP001516464"/>
    </source>
</evidence>
<feature type="domain" description="Calponin-homology (CH)" evidence="11">
    <location>
        <begin position="3"/>
        <end position="104"/>
    </location>
</feature>
<keyword evidence="14" id="KW-1185">Reference proteome</keyword>
<keyword evidence="10" id="KW-0175">Coiled coil</keyword>
<keyword evidence="6" id="KW-0498">Mitosis</keyword>
<evidence type="ECO:0000256" key="8">
    <source>
        <dbReference type="ARBA" id="ARBA00023306"/>
    </source>
</evidence>
<accession>A0ABQ7HWL7</accession>
<evidence type="ECO:0000256" key="9">
    <source>
        <dbReference type="PROSITE-ProRule" id="PRU00576"/>
    </source>
</evidence>
<dbReference type="PROSITE" id="PS51230">
    <property type="entry name" value="EB1_C"/>
    <property type="match status" value="1"/>
</dbReference>
<comment type="similarity">
    <text evidence="2">Belongs to the MAPRE family.</text>
</comment>
<proteinExistence type="inferred from homology"/>
<keyword evidence="7" id="KW-0206">Cytoskeleton</keyword>
<evidence type="ECO:0000256" key="10">
    <source>
        <dbReference type="SAM" id="Coils"/>
    </source>
</evidence>
<comment type="caution">
    <text evidence="13">The sequence shown here is derived from an EMBL/GenBank/DDBJ whole genome shotgun (WGS) entry which is preliminary data.</text>
</comment>
<keyword evidence="5 9" id="KW-0493">Microtubule</keyword>
<evidence type="ECO:0000256" key="3">
    <source>
        <dbReference type="ARBA" id="ARBA00022490"/>
    </source>
</evidence>
<dbReference type="Proteomes" id="UP001516464">
    <property type="component" value="Unassembled WGS sequence"/>
</dbReference>
<evidence type="ECO:0000256" key="1">
    <source>
        <dbReference type="ARBA" id="ARBA00004245"/>
    </source>
</evidence>
<organism evidence="13 14">
    <name type="scientific">Astathelohania contejeani</name>
    <dbReference type="NCBI Taxonomy" id="164912"/>
    <lineage>
        <taxon>Eukaryota</taxon>
        <taxon>Fungi</taxon>
        <taxon>Fungi incertae sedis</taxon>
        <taxon>Microsporidia</taxon>
        <taxon>Astathelohaniidae</taxon>
        <taxon>Astathelohania</taxon>
    </lineage>
</organism>
<keyword evidence="3" id="KW-0963">Cytoplasm</keyword>
<dbReference type="InterPro" id="IPR001715">
    <property type="entry name" value="CH_dom"/>
</dbReference>
<dbReference type="Gene3D" id="1.10.418.10">
    <property type="entry name" value="Calponin-like domain"/>
    <property type="match status" value="1"/>
</dbReference>
<keyword evidence="4" id="KW-0132">Cell division</keyword>
<evidence type="ECO:0000256" key="5">
    <source>
        <dbReference type="ARBA" id="ARBA00022701"/>
    </source>
</evidence>
<dbReference type="EMBL" id="SBIQ01000227">
    <property type="protein sequence ID" value="KAF7682546.1"/>
    <property type="molecule type" value="Genomic_DNA"/>
</dbReference>
<evidence type="ECO:0000256" key="7">
    <source>
        <dbReference type="ARBA" id="ARBA00023212"/>
    </source>
</evidence>
<evidence type="ECO:0000259" key="11">
    <source>
        <dbReference type="PROSITE" id="PS50021"/>
    </source>
</evidence>
<dbReference type="InterPro" id="IPR004953">
    <property type="entry name" value="EB1_C"/>
</dbReference>
<dbReference type="InterPro" id="IPR036872">
    <property type="entry name" value="CH_dom_sf"/>
</dbReference>
<keyword evidence="8" id="KW-0131">Cell cycle</keyword>
<feature type="domain" description="EB1 C-terminal" evidence="12">
    <location>
        <begin position="146"/>
        <end position="218"/>
    </location>
</feature>
<evidence type="ECO:0000256" key="6">
    <source>
        <dbReference type="ARBA" id="ARBA00022776"/>
    </source>
</evidence>
<evidence type="ECO:0000256" key="4">
    <source>
        <dbReference type="ARBA" id="ARBA00022618"/>
    </source>
</evidence>
<dbReference type="SUPFAM" id="SSF140612">
    <property type="entry name" value="EB1 dimerisation domain-like"/>
    <property type="match status" value="1"/>
</dbReference>
<protein>
    <submittedName>
        <fullName evidence="13">Protein BIM1</fullName>
    </submittedName>
</protein>